<name>A0A1V2VTD7_9BURK</name>
<organism evidence="3 4">
    <name type="scientific">Burkholderia cenocepacia</name>
    <dbReference type="NCBI Taxonomy" id="95486"/>
    <lineage>
        <taxon>Bacteria</taxon>
        <taxon>Pseudomonadati</taxon>
        <taxon>Pseudomonadota</taxon>
        <taxon>Betaproteobacteria</taxon>
        <taxon>Burkholderiales</taxon>
        <taxon>Burkholderiaceae</taxon>
        <taxon>Burkholderia</taxon>
        <taxon>Burkholderia cepacia complex</taxon>
    </lineage>
</organism>
<reference evidence="3 4" key="1">
    <citation type="submission" date="2016-08" db="EMBL/GenBank/DDBJ databases">
        <authorList>
            <person name="Seilhamer J.J."/>
        </authorList>
    </citation>
    <scope>NUCLEOTIDE SEQUENCE [LARGE SCALE GENOMIC DNA]</scope>
    <source>
        <strain evidence="3 4">VC14762</strain>
    </source>
</reference>
<dbReference type="AlphaFoldDB" id="A0A1V2VTD7"/>
<dbReference type="RefSeq" id="WP_077020664.1">
    <property type="nucleotide sequence ID" value="NZ_CADETK010000008.1"/>
</dbReference>
<comment type="caution">
    <text evidence="3">The sequence shown here is derived from an EMBL/GenBank/DDBJ whole genome shotgun (WGS) entry which is preliminary data.</text>
</comment>
<protein>
    <submittedName>
        <fullName evidence="3">Uncharacterized protein</fullName>
    </submittedName>
</protein>
<evidence type="ECO:0000313" key="2">
    <source>
        <dbReference type="EMBL" id="ONU74649.1"/>
    </source>
</evidence>
<dbReference type="EMBL" id="MUTJ01000106">
    <property type="protein sequence ID" value="ONU74649.1"/>
    <property type="molecule type" value="Genomic_DNA"/>
</dbReference>
<evidence type="ECO:0000313" key="3">
    <source>
        <dbReference type="EMBL" id="ONU75454.1"/>
    </source>
</evidence>
<dbReference type="Proteomes" id="UP000188543">
    <property type="component" value="Unassembled WGS sequence"/>
</dbReference>
<accession>A0A1V2VTD7</accession>
<proteinExistence type="predicted"/>
<feature type="coiled-coil region" evidence="1">
    <location>
        <begin position="21"/>
        <end position="48"/>
    </location>
</feature>
<evidence type="ECO:0000313" key="4">
    <source>
        <dbReference type="Proteomes" id="UP000188543"/>
    </source>
</evidence>
<sequence length="186" mass="20939">MERPEKVDYTNERCSLPPDECSALQARVRRAEQEVGRLHNRLELKTRELTNLTRAIVNSSVSHCDVETRLQRELQAMCTRMGDTAMPMIGLPAQADLPGKLVTVELPYTTTILGVLFESMFTFWADCDPRRLPKSSTVARAIDERLGFSAQANGEASRSAQAYASAIRPDWVKDADRRHHRSGPRV</sequence>
<evidence type="ECO:0000256" key="1">
    <source>
        <dbReference type="SAM" id="Coils"/>
    </source>
</evidence>
<dbReference type="OrthoDB" id="9107441at2"/>
<gene>
    <name evidence="3" type="ORF">A8E72_35840</name>
    <name evidence="2" type="ORF">A8E72_36325</name>
</gene>
<dbReference type="EMBL" id="MUTJ01000104">
    <property type="protein sequence ID" value="ONU75454.1"/>
    <property type="molecule type" value="Genomic_DNA"/>
</dbReference>
<keyword evidence="1" id="KW-0175">Coiled coil</keyword>